<gene>
    <name evidence="4" type="ORF">niasHT_028040</name>
</gene>
<accession>A0ABD2KEU1</accession>
<sequence>MALALLLNAIAAISTNDDTLSPLSLCSLWANCRLLSTPPTPLIVMPPATAFLANFPSPNSSSPRGFVSPSSPPFSLFHHFAPFGLSLTAALLLLCVLRILLRKCQNRLFFFWRCRQSPVRCSSDLRHPPIWHTHRSVDENMDFDGPTATGAISDHPFSPFPDQSSFDQPPFCPDQSLCRCSASALPPGASSAAVSPLFFLHESADLLPFPLPFSHPLFRLFFLQNVLPLPPKYDDGLLRISSPPPSYEQIGQIGAIAREREQQTPVGRISGQRRAPLHFGSVGDIPSVSAAVGPSADHCQNESLANNTNFGGALSDRPCSSVSLSPRKAHEKWQKRGGKKWRDREKKPEKKMEKKEMKKMKLKKRKEKRKRTMEREREEKEKEEEEKKENEREEKEKEEEEKKENEREKKEKEEKEKKEREREEKMKQEKKQMNRVQTVKRLSMGRPSFPLIGVSLLFLLPIFAFPSAFGWHFGSFDRFDPNSVDNRRLYVLKKSESPQWEDLGWAWGKRSFPNSEKSAQSSANWDDLGWAWGKRSSAGGGGEAMRRAKAHGTDPILSVVANRVVRSMSKQSPDWHDLGWAWGRRK</sequence>
<evidence type="ECO:0000313" key="4">
    <source>
        <dbReference type="EMBL" id="KAL3101284.1"/>
    </source>
</evidence>
<keyword evidence="2" id="KW-1133">Transmembrane helix</keyword>
<dbReference type="EMBL" id="JBICBT010000783">
    <property type="protein sequence ID" value="KAL3101284.1"/>
    <property type="molecule type" value="Genomic_DNA"/>
</dbReference>
<evidence type="ECO:0000256" key="3">
    <source>
        <dbReference type="SAM" id="SignalP"/>
    </source>
</evidence>
<dbReference type="PANTHER" id="PTHR31534:SF3">
    <property type="entry name" value="HPC2-RELATED DOMAIN-CONTAINING PROTEIN"/>
    <property type="match status" value="1"/>
</dbReference>
<name>A0ABD2KEU1_9BILA</name>
<feature type="transmembrane region" description="Helical" evidence="2">
    <location>
        <begin position="80"/>
        <end position="101"/>
    </location>
</feature>
<evidence type="ECO:0000256" key="2">
    <source>
        <dbReference type="SAM" id="Phobius"/>
    </source>
</evidence>
<keyword evidence="5" id="KW-1185">Reference proteome</keyword>
<feature type="compositionally biased region" description="Basic and acidic residues" evidence="1">
    <location>
        <begin position="340"/>
        <end position="356"/>
    </location>
</feature>
<reference evidence="4 5" key="1">
    <citation type="submission" date="2024-10" db="EMBL/GenBank/DDBJ databases">
        <authorList>
            <person name="Kim D."/>
        </authorList>
    </citation>
    <scope>NUCLEOTIDE SEQUENCE [LARGE SCALE GENOMIC DNA]</scope>
    <source>
        <strain evidence="4">BH-2024</strain>
    </source>
</reference>
<feature type="chain" id="PRO_5044838043" evidence="3">
    <location>
        <begin position="16"/>
        <end position="586"/>
    </location>
</feature>
<feature type="compositionally biased region" description="Basic residues" evidence="1">
    <location>
        <begin position="357"/>
        <end position="372"/>
    </location>
</feature>
<protein>
    <submittedName>
        <fullName evidence="4">Uncharacterized protein</fullName>
    </submittedName>
</protein>
<evidence type="ECO:0000256" key="1">
    <source>
        <dbReference type="SAM" id="MobiDB-lite"/>
    </source>
</evidence>
<comment type="caution">
    <text evidence="4">The sequence shown here is derived from an EMBL/GenBank/DDBJ whole genome shotgun (WGS) entry which is preliminary data.</text>
</comment>
<dbReference type="InterPro" id="IPR053109">
    <property type="entry name" value="Ser/Thr-Kinase-Related"/>
</dbReference>
<evidence type="ECO:0000313" key="5">
    <source>
        <dbReference type="Proteomes" id="UP001620626"/>
    </source>
</evidence>
<feature type="region of interest" description="Disordered" evidence="1">
    <location>
        <begin position="310"/>
        <end position="434"/>
    </location>
</feature>
<keyword evidence="3" id="KW-0732">Signal</keyword>
<proteinExistence type="predicted"/>
<keyword evidence="2" id="KW-0812">Transmembrane</keyword>
<dbReference type="PANTHER" id="PTHR31534">
    <property type="entry name" value="ATAXIN 7, ISOFORM A"/>
    <property type="match status" value="1"/>
</dbReference>
<keyword evidence="2" id="KW-0472">Membrane</keyword>
<feature type="signal peptide" evidence="3">
    <location>
        <begin position="1"/>
        <end position="15"/>
    </location>
</feature>
<feature type="compositionally biased region" description="Basic residues" evidence="1">
    <location>
        <begin position="327"/>
        <end position="339"/>
    </location>
</feature>
<feature type="compositionally biased region" description="Basic and acidic residues" evidence="1">
    <location>
        <begin position="373"/>
        <end position="432"/>
    </location>
</feature>
<dbReference type="Proteomes" id="UP001620626">
    <property type="component" value="Unassembled WGS sequence"/>
</dbReference>
<dbReference type="AlphaFoldDB" id="A0ABD2KEU1"/>
<feature type="region of interest" description="Disordered" evidence="1">
    <location>
        <begin position="261"/>
        <end position="280"/>
    </location>
</feature>
<feature type="transmembrane region" description="Helical" evidence="2">
    <location>
        <begin position="449"/>
        <end position="473"/>
    </location>
</feature>
<organism evidence="4 5">
    <name type="scientific">Heterodera trifolii</name>
    <dbReference type="NCBI Taxonomy" id="157864"/>
    <lineage>
        <taxon>Eukaryota</taxon>
        <taxon>Metazoa</taxon>
        <taxon>Ecdysozoa</taxon>
        <taxon>Nematoda</taxon>
        <taxon>Chromadorea</taxon>
        <taxon>Rhabditida</taxon>
        <taxon>Tylenchina</taxon>
        <taxon>Tylenchomorpha</taxon>
        <taxon>Tylenchoidea</taxon>
        <taxon>Heteroderidae</taxon>
        <taxon>Heteroderinae</taxon>
        <taxon>Heterodera</taxon>
    </lineage>
</organism>